<organism evidence="8 9">
    <name type="scientific">Streptomyces clavuligerus</name>
    <dbReference type="NCBI Taxonomy" id="1901"/>
    <lineage>
        <taxon>Bacteria</taxon>
        <taxon>Bacillati</taxon>
        <taxon>Actinomycetota</taxon>
        <taxon>Actinomycetes</taxon>
        <taxon>Kitasatosporales</taxon>
        <taxon>Streptomycetaceae</taxon>
        <taxon>Streptomyces</taxon>
    </lineage>
</organism>
<evidence type="ECO:0000256" key="6">
    <source>
        <dbReference type="SAM" id="MobiDB-lite"/>
    </source>
</evidence>
<dbReference type="GO" id="GO:0005886">
    <property type="term" value="C:plasma membrane"/>
    <property type="evidence" value="ECO:0007669"/>
    <property type="project" value="TreeGrafter"/>
</dbReference>
<feature type="transmembrane region" description="Helical" evidence="7">
    <location>
        <begin position="547"/>
        <end position="567"/>
    </location>
</feature>
<dbReference type="GO" id="GO:0015086">
    <property type="term" value="F:cadmium ion transmembrane transporter activity"/>
    <property type="evidence" value="ECO:0007669"/>
    <property type="project" value="TreeGrafter"/>
</dbReference>
<feature type="compositionally biased region" description="Pro residues" evidence="6">
    <location>
        <begin position="16"/>
        <end position="36"/>
    </location>
</feature>
<evidence type="ECO:0000256" key="3">
    <source>
        <dbReference type="ARBA" id="ARBA00022692"/>
    </source>
</evidence>
<evidence type="ECO:0000313" key="8">
    <source>
        <dbReference type="EMBL" id="EFG04938.2"/>
    </source>
</evidence>
<feature type="compositionally biased region" description="Basic and acidic residues" evidence="6">
    <location>
        <begin position="84"/>
        <end position="96"/>
    </location>
</feature>
<feature type="transmembrane region" description="Helical" evidence="7">
    <location>
        <begin position="172"/>
        <end position="192"/>
    </location>
</feature>
<feature type="transmembrane region" description="Helical" evidence="7">
    <location>
        <begin position="407"/>
        <end position="432"/>
    </location>
</feature>
<dbReference type="EMBL" id="CM000914">
    <property type="protein sequence ID" value="EFG04938.2"/>
    <property type="molecule type" value="Genomic_DNA"/>
</dbReference>
<feature type="transmembrane region" description="Helical" evidence="7">
    <location>
        <begin position="275"/>
        <end position="292"/>
    </location>
</feature>
<feature type="transmembrane region" description="Helical" evidence="7">
    <location>
        <begin position="213"/>
        <end position="237"/>
    </location>
</feature>
<dbReference type="PANTHER" id="PTHR11706">
    <property type="entry name" value="SOLUTE CARRIER PROTEIN FAMILY 11 MEMBER"/>
    <property type="match status" value="1"/>
</dbReference>
<evidence type="ECO:0000313" key="9">
    <source>
        <dbReference type="Proteomes" id="UP000002357"/>
    </source>
</evidence>
<keyword evidence="8" id="KW-0614">Plasmid</keyword>
<dbReference type="PANTHER" id="PTHR11706:SF33">
    <property type="entry name" value="NATURAL RESISTANCE-ASSOCIATED MACROPHAGE PROTEIN 2"/>
    <property type="match status" value="1"/>
</dbReference>
<keyword evidence="3 7" id="KW-0812">Transmembrane</keyword>
<feature type="transmembrane region" description="Helical" evidence="7">
    <location>
        <begin position="480"/>
        <end position="501"/>
    </location>
</feature>
<sequence>MSPDPTPPDGERPRPPRPGPRPSDGPAPTGPPPGPRARPDSRGDTPRPAPGPGGGPADTRAAGKADRRPAPRPPATPSGPPPGGREKPVAPKERRSPGPRPAAAAVGTPGTEEIRGALGRVPVDGGDGDRGLRRRALTLLAVVGPGLIVMVGDNDAGGVATYAQAGQDYGYSLLWVLLLLIPVLVVNQEMVVRLGAVTGVGHARLIMERFGRFWGWFSVGDLFVLNFLTLVTEFIGVSLAASYLGVPRYVAVPLAAVVLIAVTTGGAFHRWERAMFVFIAVSLLIVPLTLLSEPRWGQAAHDFVVPGVRGGITGDAVLLVIAIVGTTVAPWQLFFQQSNVIDKRITPRFIGYERADTFLGSLVVVTGAAALMMVADFAVRGTPAQGHFTDAAGVAQALGGHSHALGVMFAVVLLDASIVGAAAVTLATSYAFGDVFHLQHSLHRGFREARPFYLSYSLLVLAAASVVLIPGAPLGVITEAVQALAGLLLPSATVFLLLLCNDRDVLGPWANPRWLNVLAGLIIAVLLLLSGTLMVSTLFPHLDVGRTLLVLAGALTAALGPAAVRAVRHRTARPGIPVMTTAEKAAWRMPPLTLLQPVRWSAGRRAGMVLLRGYLLAGALLLLVKAVRLGTG</sequence>
<feature type="transmembrane region" description="Helical" evidence="7">
    <location>
        <begin position="355"/>
        <end position="375"/>
    </location>
</feature>
<name>D5SLZ5_STRCL</name>
<dbReference type="Pfam" id="PF01566">
    <property type="entry name" value="Nramp"/>
    <property type="match status" value="1"/>
</dbReference>
<feature type="transmembrane region" description="Helical" evidence="7">
    <location>
        <begin position="513"/>
        <end position="535"/>
    </location>
</feature>
<dbReference type="Proteomes" id="UP000002357">
    <property type="component" value="Plasmid pSCL4"/>
</dbReference>
<feature type="transmembrane region" description="Helical" evidence="7">
    <location>
        <begin position="609"/>
        <end position="627"/>
    </location>
</feature>
<geneLocation type="plasmid" evidence="8 9">
    <name>pSCL4</name>
</geneLocation>
<feature type="compositionally biased region" description="Low complexity" evidence="6">
    <location>
        <begin position="101"/>
        <end position="111"/>
    </location>
</feature>
<keyword evidence="5 7" id="KW-0472">Membrane</keyword>
<protein>
    <submittedName>
        <fullName evidence="8">Mn2+ and fe2+ transporters of the nramp family protein</fullName>
    </submittedName>
</protein>
<dbReference type="GO" id="GO:0034755">
    <property type="term" value="P:iron ion transmembrane transport"/>
    <property type="evidence" value="ECO:0007669"/>
    <property type="project" value="TreeGrafter"/>
</dbReference>
<comment type="subcellular location">
    <subcellularLocation>
        <location evidence="1">Membrane</location>
        <topology evidence="1">Multi-pass membrane protein</topology>
    </subcellularLocation>
</comment>
<evidence type="ECO:0000256" key="7">
    <source>
        <dbReference type="SAM" id="Phobius"/>
    </source>
</evidence>
<evidence type="ECO:0000256" key="4">
    <source>
        <dbReference type="ARBA" id="ARBA00022989"/>
    </source>
</evidence>
<evidence type="ECO:0000256" key="1">
    <source>
        <dbReference type="ARBA" id="ARBA00004141"/>
    </source>
</evidence>
<evidence type="ECO:0000256" key="2">
    <source>
        <dbReference type="ARBA" id="ARBA00022448"/>
    </source>
</evidence>
<feature type="transmembrane region" description="Helical" evidence="7">
    <location>
        <begin position="453"/>
        <end position="474"/>
    </location>
</feature>
<reference evidence="8 9" key="1">
    <citation type="journal article" date="2010" name="Genome Biol. Evol.">
        <title>The sequence of a 1.8-mb bacterial linear plasmid reveals a rich evolutionary reservoir of secondary metabolic pathways.</title>
        <authorList>
            <person name="Medema M.H."/>
            <person name="Trefzer A."/>
            <person name="Kovalchuk A."/>
            <person name="van den Berg M."/>
            <person name="Mueller U."/>
            <person name="Heijne W."/>
            <person name="Wu L."/>
            <person name="Alam M.T."/>
            <person name="Ronning C.M."/>
            <person name="Nierman W.C."/>
            <person name="Bovenberg R.A.L."/>
            <person name="Breitling R."/>
            <person name="Takano E."/>
        </authorList>
    </citation>
    <scope>NUCLEOTIDE SEQUENCE [LARGE SCALE GENOMIC DNA]</scope>
    <source>
        <strain evidence="9">ATCC 27064 / DSM 738 / JCM 4710 / NBRC 13307 / NCIMB 12785 / NRRL 3585 / VKM Ac-602</strain>
        <plasmid evidence="8">pSCL4</plasmid>
    </source>
</reference>
<gene>
    <name evidence="8" type="ORF">SCLAV_p1456</name>
</gene>
<feature type="transmembrane region" description="Helical" evidence="7">
    <location>
        <begin position="136"/>
        <end position="152"/>
    </location>
</feature>
<dbReference type="eggNOG" id="COG1914">
    <property type="taxonomic scope" value="Bacteria"/>
</dbReference>
<keyword evidence="4 7" id="KW-1133">Transmembrane helix</keyword>
<feature type="compositionally biased region" description="Pro residues" evidence="6">
    <location>
        <begin position="71"/>
        <end position="83"/>
    </location>
</feature>
<accession>D5SLZ5</accession>
<proteinExistence type="predicted"/>
<dbReference type="GO" id="GO:0005384">
    <property type="term" value="F:manganese ion transmembrane transporter activity"/>
    <property type="evidence" value="ECO:0007669"/>
    <property type="project" value="TreeGrafter"/>
</dbReference>
<keyword evidence="2" id="KW-0813">Transport</keyword>
<dbReference type="AlphaFoldDB" id="D5SLZ5"/>
<feature type="transmembrane region" description="Helical" evidence="7">
    <location>
        <begin position="312"/>
        <end position="334"/>
    </location>
</feature>
<evidence type="ECO:0000256" key="5">
    <source>
        <dbReference type="ARBA" id="ARBA00023136"/>
    </source>
</evidence>
<feature type="region of interest" description="Disordered" evidence="6">
    <location>
        <begin position="1"/>
        <end position="122"/>
    </location>
</feature>
<dbReference type="InterPro" id="IPR001046">
    <property type="entry name" value="NRAMP_fam"/>
</dbReference>
<feature type="transmembrane region" description="Helical" evidence="7">
    <location>
        <begin position="249"/>
        <end position="268"/>
    </location>
</feature>
<keyword evidence="9" id="KW-1185">Reference proteome</keyword>